<evidence type="ECO:0000256" key="1">
    <source>
        <dbReference type="SAM" id="MobiDB-lite"/>
    </source>
</evidence>
<keyword evidence="3" id="KW-1185">Reference proteome</keyword>
<reference evidence="2" key="1">
    <citation type="submission" date="2023-12" db="EMBL/GenBank/DDBJ databases">
        <title>Genome assembly of Anisodus tanguticus.</title>
        <authorList>
            <person name="Wang Y.-J."/>
        </authorList>
    </citation>
    <scope>NUCLEOTIDE SEQUENCE</scope>
    <source>
        <strain evidence="2">KB-2021</strain>
        <tissue evidence="2">Leaf</tissue>
    </source>
</reference>
<dbReference type="AlphaFoldDB" id="A0AAE1SIF3"/>
<evidence type="ECO:0000313" key="2">
    <source>
        <dbReference type="EMBL" id="KAK4369351.1"/>
    </source>
</evidence>
<accession>A0AAE1SIF3</accession>
<proteinExistence type="predicted"/>
<sequence>MSFLGGRLAGKEGAFFFEESKHAVTRLAQKIKPTPSSVPTNQESLASSSSSSPDVLPEILRHSLPSKIFKSHVSSDSSLSNNTSKWVLPTDPNNTSSVSPDALNPLRAYVSLPQVTFGAKSRGSIGNRLSALSRVGGIILADIAATLLPYVQLSLDPLDYLLDNIVGLWQLPNTENSVQASTANDLRRDKYTPINPEKLKAAAIGMSQIGKAFAIATALVFGGSALTFSLAASKLELHNSDDIRTKGKDIVQPRLETFKAQLSPLRIWAEEKSKKWHLEKQEDIKEKPFVKELSSILGAKSSS</sequence>
<comment type="caution">
    <text evidence="2">The sequence shown here is derived from an EMBL/GenBank/DDBJ whole genome shotgun (WGS) entry which is preliminary data.</text>
</comment>
<evidence type="ECO:0000313" key="3">
    <source>
        <dbReference type="Proteomes" id="UP001291623"/>
    </source>
</evidence>
<dbReference type="PANTHER" id="PTHR36704:SF1">
    <property type="entry name" value="OS06G0239700 PROTEIN"/>
    <property type="match status" value="1"/>
</dbReference>
<dbReference type="EMBL" id="JAVYJV010000006">
    <property type="protein sequence ID" value="KAK4369351.1"/>
    <property type="molecule type" value="Genomic_DNA"/>
</dbReference>
<feature type="compositionally biased region" description="Polar residues" evidence="1">
    <location>
        <begin position="34"/>
        <end position="46"/>
    </location>
</feature>
<dbReference type="PANTHER" id="PTHR36704">
    <property type="entry name" value="PROTEIN, PUTATIVE-RELATED"/>
    <property type="match status" value="1"/>
</dbReference>
<gene>
    <name evidence="2" type="ORF">RND71_013143</name>
</gene>
<dbReference type="Proteomes" id="UP001291623">
    <property type="component" value="Unassembled WGS sequence"/>
</dbReference>
<name>A0AAE1SIF3_9SOLA</name>
<organism evidence="2 3">
    <name type="scientific">Anisodus tanguticus</name>
    <dbReference type="NCBI Taxonomy" id="243964"/>
    <lineage>
        <taxon>Eukaryota</taxon>
        <taxon>Viridiplantae</taxon>
        <taxon>Streptophyta</taxon>
        <taxon>Embryophyta</taxon>
        <taxon>Tracheophyta</taxon>
        <taxon>Spermatophyta</taxon>
        <taxon>Magnoliopsida</taxon>
        <taxon>eudicotyledons</taxon>
        <taxon>Gunneridae</taxon>
        <taxon>Pentapetalae</taxon>
        <taxon>asterids</taxon>
        <taxon>lamiids</taxon>
        <taxon>Solanales</taxon>
        <taxon>Solanaceae</taxon>
        <taxon>Solanoideae</taxon>
        <taxon>Hyoscyameae</taxon>
        <taxon>Anisodus</taxon>
    </lineage>
</organism>
<feature type="region of interest" description="Disordered" evidence="1">
    <location>
        <begin position="30"/>
        <end position="54"/>
    </location>
</feature>
<protein>
    <submittedName>
        <fullName evidence="2">Uncharacterized protein</fullName>
    </submittedName>
</protein>